<evidence type="ECO:0000256" key="6">
    <source>
        <dbReference type="ARBA" id="ARBA00023136"/>
    </source>
</evidence>
<dbReference type="GO" id="GO:0034220">
    <property type="term" value="P:monoatomic ion transmembrane transport"/>
    <property type="evidence" value="ECO:0007669"/>
    <property type="project" value="InterPro"/>
</dbReference>
<reference evidence="9 10" key="1">
    <citation type="submission" date="2019-03" db="EMBL/GenBank/DDBJ databases">
        <title>Genomic Encyclopedia of Type Strains, Phase IV (KMG-IV): sequencing the most valuable type-strain genomes for metagenomic binning, comparative biology and taxonomic classification.</title>
        <authorList>
            <person name="Goeker M."/>
        </authorList>
    </citation>
    <scope>NUCLEOTIDE SEQUENCE [LARGE SCALE GENOMIC DNA]</scope>
    <source>
        <strain evidence="9 10">DSM 19580</strain>
    </source>
</reference>
<keyword evidence="3" id="KW-1134">Transmembrane beta strand</keyword>
<evidence type="ECO:0000256" key="8">
    <source>
        <dbReference type="SAM" id="SignalP"/>
    </source>
</evidence>
<keyword evidence="10" id="KW-1185">Reference proteome</keyword>
<feature type="chain" id="PRO_5020487046" evidence="8">
    <location>
        <begin position="22"/>
        <end position="370"/>
    </location>
</feature>
<organism evidence="9 10">
    <name type="scientific">Biostraticola tofi</name>
    <dbReference type="NCBI Taxonomy" id="466109"/>
    <lineage>
        <taxon>Bacteria</taxon>
        <taxon>Pseudomonadati</taxon>
        <taxon>Pseudomonadota</taxon>
        <taxon>Gammaproteobacteria</taxon>
        <taxon>Enterobacterales</taxon>
        <taxon>Bruguierivoracaceae</taxon>
        <taxon>Biostraticola</taxon>
    </lineage>
</organism>
<comment type="similarity">
    <text evidence="2">Belongs to the Gram-negative porin family.</text>
</comment>
<feature type="signal peptide" evidence="8">
    <location>
        <begin position="1"/>
        <end position="21"/>
    </location>
</feature>
<dbReference type="InterPro" id="IPR001702">
    <property type="entry name" value="Porin_Gram-ve"/>
</dbReference>
<evidence type="ECO:0000256" key="7">
    <source>
        <dbReference type="ARBA" id="ARBA00023237"/>
    </source>
</evidence>
<dbReference type="RefSeq" id="WP_131864318.1">
    <property type="nucleotide sequence ID" value="NZ_SMCR01000002.1"/>
</dbReference>
<dbReference type="GO" id="GO:0015288">
    <property type="term" value="F:porin activity"/>
    <property type="evidence" value="ECO:0007669"/>
    <property type="project" value="InterPro"/>
</dbReference>
<keyword evidence="5 8" id="KW-0732">Signal</keyword>
<keyword evidence="4" id="KW-0812">Transmembrane</keyword>
<dbReference type="NCBIfam" id="NF007841">
    <property type="entry name" value="PRK10554.1"/>
    <property type="match status" value="1"/>
</dbReference>
<sequence length="370" mass="40060">MKTNTLAMIAAALAFCSAAQAAEVYNKDGNKVDFYGRAKGMHYFSDNDGSDGDKTYVRIGFKGQAQINDQVTGFGQWEYQFNASNSEGSDANNGNKTRLGFAGLKFGDLGSFDYGRNFGVLYDVHALTDMFPEFGGDGTARADNFMTQRTTGVATYRNSDFFGLVDGLKFALQYQGKNDADSANSRADVSRQNGDGYGGSISYALGDSGLSINGAYTSSDRTNAQVARAYGTGDKAEAWGTGIKYDDNNLYLAAIYTQTRNMTPISGTSNATGTAVSGAANKVQNIELIAQYQFDFGLRPSIGYVQTKGKDIENGIGDVDLVKYIDLAATYYFNKNMSTFVDYKINRLSDDNKLSLNDDDVVAVGLVYQF</sequence>
<accession>A0A4V2W599</accession>
<dbReference type="EMBL" id="SMCR01000002">
    <property type="protein sequence ID" value="TCV98924.1"/>
    <property type="molecule type" value="Genomic_DNA"/>
</dbReference>
<comment type="caution">
    <text evidence="9">The sequence shown here is derived from an EMBL/GenBank/DDBJ whole genome shotgun (WGS) entry which is preliminary data.</text>
</comment>
<dbReference type="Proteomes" id="UP000295719">
    <property type="component" value="Unassembled WGS sequence"/>
</dbReference>
<comment type="subcellular location">
    <subcellularLocation>
        <location evidence="1">Cell outer membrane</location>
        <topology evidence="1">Multi-pass membrane protein</topology>
    </subcellularLocation>
</comment>
<proteinExistence type="inferred from homology"/>
<dbReference type="PRINTS" id="PR00182">
    <property type="entry name" value="ECOLNEIPORIN"/>
</dbReference>
<evidence type="ECO:0000256" key="4">
    <source>
        <dbReference type="ARBA" id="ARBA00022692"/>
    </source>
</evidence>
<dbReference type="PANTHER" id="PTHR34501">
    <property type="entry name" value="PROTEIN YDDL-RELATED"/>
    <property type="match status" value="1"/>
</dbReference>
<protein>
    <submittedName>
        <fullName evidence="9">Outer membrane pore protein E</fullName>
    </submittedName>
</protein>
<evidence type="ECO:0000256" key="1">
    <source>
        <dbReference type="ARBA" id="ARBA00004571"/>
    </source>
</evidence>
<dbReference type="CDD" id="cd00342">
    <property type="entry name" value="gram_neg_porins"/>
    <property type="match status" value="1"/>
</dbReference>
<dbReference type="InterPro" id="IPR001897">
    <property type="entry name" value="Porin_gammaproteobac"/>
</dbReference>
<evidence type="ECO:0000256" key="5">
    <source>
        <dbReference type="ARBA" id="ARBA00022729"/>
    </source>
</evidence>
<dbReference type="InterPro" id="IPR033900">
    <property type="entry name" value="Gram_neg_porin_domain"/>
</dbReference>
<dbReference type="InterPro" id="IPR050298">
    <property type="entry name" value="Gram-neg_bact_OMP"/>
</dbReference>
<keyword evidence="7" id="KW-0998">Cell outer membrane</keyword>
<dbReference type="OrthoDB" id="7055111at2"/>
<dbReference type="SUPFAM" id="SSF56935">
    <property type="entry name" value="Porins"/>
    <property type="match status" value="1"/>
</dbReference>
<keyword evidence="6" id="KW-0472">Membrane</keyword>
<evidence type="ECO:0000313" key="9">
    <source>
        <dbReference type="EMBL" id="TCV98924.1"/>
    </source>
</evidence>
<dbReference type="PANTHER" id="PTHR34501:SF8">
    <property type="entry name" value="OUTER MEMBRANE PORIN N-RELATED"/>
    <property type="match status" value="1"/>
</dbReference>
<dbReference type="AlphaFoldDB" id="A0A4V2W599"/>
<evidence type="ECO:0000256" key="2">
    <source>
        <dbReference type="ARBA" id="ARBA00007539"/>
    </source>
</evidence>
<dbReference type="Pfam" id="PF00267">
    <property type="entry name" value="Porin_1"/>
    <property type="match status" value="1"/>
</dbReference>
<dbReference type="Gene3D" id="2.40.160.10">
    <property type="entry name" value="Porin"/>
    <property type="match status" value="1"/>
</dbReference>
<dbReference type="InterPro" id="IPR023614">
    <property type="entry name" value="Porin_dom_sf"/>
</dbReference>
<evidence type="ECO:0000313" key="10">
    <source>
        <dbReference type="Proteomes" id="UP000295719"/>
    </source>
</evidence>
<gene>
    <name evidence="9" type="ORF">EDC52_102247</name>
</gene>
<name>A0A4V2W599_9GAMM</name>
<dbReference type="GO" id="GO:0009279">
    <property type="term" value="C:cell outer membrane"/>
    <property type="evidence" value="ECO:0007669"/>
    <property type="project" value="UniProtKB-SubCell"/>
</dbReference>
<evidence type="ECO:0000256" key="3">
    <source>
        <dbReference type="ARBA" id="ARBA00022452"/>
    </source>
</evidence>
<dbReference type="PRINTS" id="PR00183">
    <property type="entry name" value="ECOLIPORIN"/>
</dbReference>